<protein>
    <submittedName>
        <fullName evidence="1">Uncharacterized protein</fullName>
    </submittedName>
</protein>
<name>A0A2P2P849_RHIMU</name>
<organism evidence="1">
    <name type="scientific">Rhizophora mucronata</name>
    <name type="common">Asiatic mangrove</name>
    <dbReference type="NCBI Taxonomy" id="61149"/>
    <lineage>
        <taxon>Eukaryota</taxon>
        <taxon>Viridiplantae</taxon>
        <taxon>Streptophyta</taxon>
        <taxon>Embryophyta</taxon>
        <taxon>Tracheophyta</taxon>
        <taxon>Spermatophyta</taxon>
        <taxon>Magnoliopsida</taxon>
        <taxon>eudicotyledons</taxon>
        <taxon>Gunneridae</taxon>
        <taxon>Pentapetalae</taxon>
        <taxon>rosids</taxon>
        <taxon>fabids</taxon>
        <taxon>Malpighiales</taxon>
        <taxon>Rhizophoraceae</taxon>
        <taxon>Rhizophora</taxon>
    </lineage>
</organism>
<dbReference type="AlphaFoldDB" id="A0A2P2P849"/>
<reference evidence="1" key="1">
    <citation type="submission" date="2018-02" db="EMBL/GenBank/DDBJ databases">
        <title>Rhizophora mucronata_Transcriptome.</title>
        <authorList>
            <person name="Meera S.P."/>
            <person name="Sreeshan A."/>
            <person name="Augustine A."/>
        </authorList>
    </citation>
    <scope>NUCLEOTIDE SEQUENCE</scope>
    <source>
        <tissue evidence="1">Leaf</tissue>
    </source>
</reference>
<accession>A0A2P2P849</accession>
<sequence>MHPKQTYLAQMACYRSSSGPLQAAHAYPQCQLGRQSVQPLAQYRIHLP</sequence>
<evidence type="ECO:0000313" key="1">
    <source>
        <dbReference type="EMBL" id="MBX50867.1"/>
    </source>
</evidence>
<proteinExistence type="predicted"/>
<dbReference type="EMBL" id="GGEC01070383">
    <property type="protein sequence ID" value="MBX50867.1"/>
    <property type="molecule type" value="Transcribed_RNA"/>
</dbReference>